<evidence type="ECO:0000313" key="2">
    <source>
        <dbReference type="Proteomes" id="UP000805193"/>
    </source>
</evidence>
<sequence length="118" mass="12763">MATKLYVLTAEVKSLKAENSFMRSENSLLNKRILERLPLASRSEGTYAAATAPFASVRGKLPSTSVPGRKPLTSGAVRQSTEITNAAVESPTNWADCDAPSASTWANREMREARPADH</sequence>
<organism evidence="1 2">
    <name type="scientific">Ixodes persulcatus</name>
    <name type="common">Taiga tick</name>
    <dbReference type="NCBI Taxonomy" id="34615"/>
    <lineage>
        <taxon>Eukaryota</taxon>
        <taxon>Metazoa</taxon>
        <taxon>Ecdysozoa</taxon>
        <taxon>Arthropoda</taxon>
        <taxon>Chelicerata</taxon>
        <taxon>Arachnida</taxon>
        <taxon>Acari</taxon>
        <taxon>Parasitiformes</taxon>
        <taxon>Ixodida</taxon>
        <taxon>Ixodoidea</taxon>
        <taxon>Ixodidae</taxon>
        <taxon>Ixodinae</taxon>
        <taxon>Ixodes</taxon>
    </lineage>
</organism>
<name>A0AC60QHI1_IXOPE</name>
<accession>A0AC60QHI1</accession>
<gene>
    <name evidence="1" type="ORF">HPB47_019672</name>
</gene>
<dbReference type="Proteomes" id="UP000805193">
    <property type="component" value="Unassembled WGS sequence"/>
</dbReference>
<protein>
    <submittedName>
        <fullName evidence="1">Uncharacterized protein</fullName>
    </submittedName>
</protein>
<evidence type="ECO:0000313" key="1">
    <source>
        <dbReference type="EMBL" id="KAG0433702.1"/>
    </source>
</evidence>
<keyword evidence="2" id="KW-1185">Reference proteome</keyword>
<comment type="caution">
    <text evidence="1">The sequence shown here is derived from an EMBL/GenBank/DDBJ whole genome shotgun (WGS) entry which is preliminary data.</text>
</comment>
<proteinExistence type="predicted"/>
<dbReference type="EMBL" id="JABSTQ010009036">
    <property type="protein sequence ID" value="KAG0433702.1"/>
    <property type="molecule type" value="Genomic_DNA"/>
</dbReference>
<reference evidence="1 2" key="1">
    <citation type="journal article" date="2020" name="Cell">
        <title>Large-Scale Comparative Analyses of Tick Genomes Elucidate Their Genetic Diversity and Vector Capacities.</title>
        <authorList>
            <consortium name="Tick Genome and Microbiome Consortium (TIGMIC)"/>
            <person name="Jia N."/>
            <person name="Wang J."/>
            <person name="Shi W."/>
            <person name="Du L."/>
            <person name="Sun Y."/>
            <person name="Zhan W."/>
            <person name="Jiang J.F."/>
            <person name="Wang Q."/>
            <person name="Zhang B."/>
            <person name="Ji P."/>
            <person name="Bell-Sakyi L."/>
            <person name="Cui X.M."/>
            <person name="Yuan T.T."/>
            <person name="Jiang B.G."/>
            <person name="Yang W.F."/>
            <person name="Lam T.T."/>
            <person name="Chang Q.C."/>
            <person name="Ding S.J."/>
            <person name="Wang X.J."/>
            <person name="Zhu J.G."/>
            <person name="Ruan X.D."/>
            <person name="Zhao L."/>
            <person name="Wei J.T."/>
            <person name="Ye R.Z."/>
            <person name="Que T.C."/>
            <person name="Du C.H."/>
            <person name="Zhou Y.H."/>
            <person name="Cheng J.X."/>
            <person name="Dai P.F."/>
            <person name="Guo W.B."/>
            <person name="Han X.H."/>
            <person name="Huang E.J."/>
            <person name="Li L.F."/>
            <person name="Wei W."/>
            <person name="Gao Y.C."/>
            <person name="Liu J.Z."/>
            <person name="Shao H.Z."/>
            <person name="Wang X."/>
            <person name="Wang C.C."/>
            <person name="Yang T.C."/>
            <person name="Huo Q.B."/>
            <person name="Li W."/>
            <person name="Chen H.Y."/>
            <person name="Chen S.E."/>
            <person name="Zhou L.G."/>
            <person name="Ni X.B."/>
            <person name="Tian J.H."/>
            <person name="Sheng Y."/>
            <person name="Liu T."/>
            <person name="Pan Y.S."/>
            <person name="Xia L.Y."/>
            <person name="Li J."/>
            <person name="Zhao F."/>
            <person name="Cao W.C."/>
        </authorList>
    </citation>
    <scope>NUCLEOTIDE SEQUENCE [LARGE SCALE GENOMIC DNA]</scope>
    <source>
        <strain evidence="1">Iper-2018</strain>
    </source>
</reference>